<dbReference type="PANTHER" id="PTHR35902:SF3">
    <property type="entry name" value="NPCBM-ASSOCIATED, NEW3 DOMAIN OF ALPHA-GALACTOSIDASE"/>
    <property type="match status" value="1"/>
</dbReference>
<evidence type="ECO:0000313" key="2">
    <source>
        <dbReference type="EMBL" id="CAI49655.1"/>
    </source>
</evidence>
<accession>A0A1U7EX34</accession>
<protein>
    <submittedName>
        <fullName evidence="2">Uncharacterized protein</fullName>
    </submittedName>
</protein>
<dbReference type="HOGENOM" id="CLU_028008_1_0_2"/>
<dbReference type="RefSeq" id="WP_011323277.1">
    <property type="nucleotide sequence ID" value="NC_007426.1"/>
</dbReference>
<dbReference type="Proteomes" id="UP000002698">
    <property type="component" value="Chromosome"/>
</dbReference>
<gene>
    <name evidence="2" type="ordered locus">NP_3128A</name>
</gene>
<name>A0A1U7EX34_NATPD</name>
<dbReference type="GeneID" id="3701661"/>
<dbReference type="AlphaFoldDB" id="A0A1U7EX34"/>
<evidence type="ECO:0000256" key="1">
    <source>
        <dbReference type="SAM" id="Phobius"/>
    </source>
</evidence>
<reference evidence="2 3" key="1">
    <citation type="journal article" date="2005" name="Genome Res.">
        <title>Living with two extremes: conclusions from the genome sequence of Natronomonas pharaonis.</title>
        <authorList>
            <person name="Falb M."/>
            <person name="Pfeiffer F."/>
            <person name="Palm P."/>
            <person name="Rodewald K."/>
            <person name="Hickmann V."/>
            <person name="Tittor J."/>
            <person name="Oesterhelt D."/>
        </authorList>
    </citation>
    <scope>NUCLEOTIDE SEQUENCE [LARGE SCALE GENOMIC DNA]</scope>
    <source>
        <strain evidence="3">ATCC 35678 / DSM 2160 / CIP 103997 / JCM 8858 / NBRC 14720 / NCIMB 2260 / Gabara</strain>
    </source>
</reference>
<dbReference type="STRING" id="348780.NP_3128A"/>
<dbReference type="PANTHER" id="PTHR35902">
    <property type="entry name" value="S-LAYER DOMAIN-LIKE PROTEIN-RELATED"/>
    <property type="match status" value="1"/>
</dbReference>
<proteinExistence type="predicted"/>
<dbReference type="KEGG" id="nph:NP_3128A"/>
<keyword evidence="1" id="KW-0812">Transmembrane</keyword>
<keyword evidence="1" id="KW-1133">Transmembrane helix</keyword>
<dbReference type="OrthoDB" id="56770at2157"/>
<keyword evidence="1" id="KW-0472">Membrane</keyword>
<dbReference type="eggNOG" id="arCOG02079">
    <property type="taxonomic scope" value="Archaea"/>
</dbReference>
<evidence type="ECO:0000313" key="3">
    <source>
        <dbReference type="Proteomes" id="UP000002698"/>
    </source>
</evidence>
<dbReference type="EMBL" id="CR936257">
    <property type="protein sequence ID" value="CAI49655.1"/>
    <property type="molecule type" value="Genomic_DNA"/>
</dbReference>
<sequence length="529" mass="56041">MTASGHRRVLTLAGAVVLVAVTLGAVGVADAQLNRGDPSLDVYLPDNEVDPGTEAELAVQIQNDADVSAGTGTEGVTTARAVEVEVTDDGPFEIPTEKTPIGSIADGTTGTANLNVRVPETIDPGTYEIDLRVRYSATRQESSVGDQRVRRSTRETVEVRIADGVRFDIDEVWTDVQPGTTGDATVVLENTGSETAYGARATVTGSGGVTIDDGAAEAFLGDLEAGDSEMVTVDAAVAEAVGGGPKPVEATLNYRDENGVERGSRTVDGSLDSLSAQSFSIEALEDTLAVGYDGRITGTVRNDGPKTLTDGVLVAEPASDSLFIEEQRVALSELAPGETESFVYPTDVSGQAEAGPRQVRFTLEYADGGRTTASVGPVSERVVVDDQRDAFTITSEDIRIQQGSTEVISLTLTNERPETLSNLNARLYTDSPLSSGSDEGFINELAPGESDDVRFEVSASSRGMPNTYRVEIDIQYDTERGDTVLSRTYQHPVEVEERTDDGDDGPSLLLIALVVAALVGAGIWWRRRD</sequence>
<feature type="transmembrane region" description="Helical" evidence="1">
    <location>
        <begin position="507"/>
        <end position="525"/>
    </location>
</feature>
<keyword evidence="3" id="KW-1185">Reference proteome</keyword>
<organism evidence="2 3">
    <name type="scientific">Natronomonas pharaonis (strain ATCC 35678 / DSM 2160 / CIP 103997 / JCM 8858 / NBRC 14720 / NCIMB 2260 / Gabara)</name>
    <name type="common">Halobacterium pharaonis</name>
    <dbReference type="NCBI Taxonomy" id="348780"/>
    <lineage>
        <taxon>Archaea</taxon>
        <taxon>Methanobacteriati</taxon>
        <taxon>Methanobacteriota</taxon>
        <taxon>Stenosarchaea group</taxon>
        <taxon>Halobacteria</taxon>
        <taxon>Halobacteriales</taxon>
        <taxon>Natronomonadaceae</taxon>
        <taxon>Natronomonas</taxon>
    </lineage>
</organism>
<dbReference type="EnsemblBacteria" id="CAI49655">
    <property type="protein sequence ID" value="CAI49655"/>
    <property type="gene ID" value="NP_3128A"/>
</dbReference>